<evidence type="ECO:0000313" key="2">
    <source>
        <dbReference type="Proteomes" id="UP000327468"/>
    </source>
</evidence>
<dbReference type="AlphaFoldDB" id="A0A5N5JL91"/>
<protein>
    <submittedName>
        <fullName evidence="1">Uncharacterized protein</fullName>
    </submittedName>
</protein>
<gene>
    <name evidence="1" type="ORF">PHYPO_G00166040</name>
</gene>
<name>A0A5N5JL91_PANHP</name>
<evidence type="ECO:0000313" key="1">
    <source>
        <dbReference type="EMBL" id="KAB5518450.1"/>
    </source>
</evidence>
<sequence length="113" mass="12974">MVKLLAPVKTATTMMFEEEQPTVSVIAPLQAKLSQLKTRVITEMKQAMAKDLEHRDVDVRQVLYRASALDPRFKKLPFLSEEDRDATFQDLIHEAAELLIQKNMSLLPRSQNH</sequence>
<keyword evidence="2" id="KW-1185">Reference proteome</keyword>
<proteinExistence type="predicted"/>
<reference evidence="1 2" key="1">
    <citation type="submission" date="2019-06" db="EMBL/GenBank/DDBJ databases">
        <title>A chromosome-scale genome assembly of the striped catfish, Pangasianodon hypophthalmus.</title>
        <authorList>
            <person name="Wen M."/>
            <person name="Zahm M."/>
            <person name="Roques C."/>
            <person name="Cabau C."/>
            <person name="Klopp C."/>
            <person name="Donnadieu C."/>
            <person name="Jouanno E."/>
            <person name="Avarre J.-C."/>
            <person name="Campet M."/>
            <person name="Ha T.T.T."/>
            <person name="Dugue R."/>
            <person name="Lampietro C."/>
            <person name="Louis A."/>
            <person name="Herpin A."/>
            <person name="Echchiki A."/>
            <person name="Berthelot C."/>
            <person name="Parey E."/>
            <person name="Roest-Crollius H."/>
            <person name="Braasch I."/>
            <person name="Postlethwait J."/>
            <person name="Bobe J."/>
            <person name="Montfort J."/>
            <person name="Bouchez O."/>
            <person name="Begum T."/>
            <person name="Schartl M."/>
            <person name="Guiguen Y."/>
        </authorList>
    </citation>
    <scope>NUCLEOTIDE SEQUENCE [LARGE SCALE GENOMIC DNA]</scope>
    <source>
        <strain evidence="1 2">Indonesia</strain>
        <tissue evidence="1">Blood</tissue>
    </source>
</reference>
<dbReference type="Proteomes" id="UP000327468">
    <property type="component" value="Chromosome 28"/>
</dbReference>
<organism evidence="1 2">
    <name type="scientific">Pangasianodon hypophthalmus</name>
    <name type="common">Striped catfish</name>
    <name type="synonym">Helicophagus hypophthalmus</name>
    <dbReference type="NCBI Taxonomy" id="310915"/>
    <lineage>
        <taxon>Eukaryota</taxon>
        <taxon>Metazoa</taxon>
        <taxon>Chordata</taxon>
        <taxon>Craniata</taxon>
        <taxon>Vertebrata</taxon>
        <taxon>Euteleostomi</taxon>
        <taxon>Actinopterygii</taxon>
        <taxon>Neopterygii</taxon>
        <taxon>Teleostei</taxon>
        <taxon>Ostariophysi</taxon>
        <taxon>Siluriformes</taxon>
        <taxon>Pangasiidae</taxon>
        <taxon>Pangasianodon</taxon>
    </lineage>
</organism>
<dbReference type="EMBL" id="VFJC01000029">
    <property type="protein sequence ID" value="KAB5518450.1"/>
    <property type="molecule type" value="Genomic_DNA"/>
</dbReference>
<comment type="caution">
    <text evidence="1">The sequence shown here is derived from an EMBL/GenBank/DDBJ whole genome shotgun (WGS) entry which is preliminary data.</text>
</comment>
<accession>A0A5N5JL91</accession>